<evidence type="ECO:0000313" key="5">
    <source>
        <dbReference type="Proteomes" id="UP000032545"/>
    </source>
</evidence>
<feature type="domain" description="Soluble ligand binding" evidence="3">
    <location>
        <begin position="259"/>
        <end position="313"/>
    </location>
</feature>
<feature type="transmembrane region" description="Helical" evidence="2">
    <location>
        <begin position="169"/>
        <end position="196"/>
    </location>
</feature>
<feature type="compositionally biased region" description="Low complexity" evidence="1">
    <location>
        <begin position="324"/>
        <end position="335"/>
    </location>
</feature>
<dbReference type="PANTHER" id="PTHR21180:SF32">
    <property type="entry name" value="ENDONUCLEASE_EXONUCLEASE_PHOSPHATASE FAMILY DOMAIN-CONTAINING PROTEIN 1"/>
    <property type="match status" value="1"/>
</dbReference>
<evidence type="ECO:0000256" key="2">
    <source>
        <dbReference type="SAM" id="Phobius"/>
    </source>
</evidence>
<dbReference type="GO" id="GO:0015627">
    <property type="term" value="C:type II protein secretion system complex"/>
    <property type="evidence" value="ECO:0007669"/>
    <property type="project" value="TreeGrafter"/>
</dbReference>
<sequence>MDRRSIYGPVMVTITPGPGCPSPSPLLAARFPEPFPPDPPPPVSAGEPHPPGGVREGVFADDEEWLDAIADAAVPGRVDRHDGDADGRPSSGGTDGGVIAGETDLDARPETGHDGSLRAPDRSAARPSAAPVVDDAAGWTGSAALPEGGWRAVRERLARRFPASLRGVVTAPAASATLVLALVALVAALLATWFAWQHRPVSVAAPVGRPSAVVVASSAAADGGFVDAARTDAGRTPAAGAAVGVAATPALAGAAGEVVVDVAGRVTRPGVVRLPAGSRVVDAIDRVGGVLAGTDTTGIGLARVLVDGEQILVDGRPGPPPAVAAPASVAGASPAAGGGGGGGGGGGTQNGPIDLNSASSEQLDGLPGVGPVLAGRIVQWRTEHGPFRSPEQLGEVTGLGDKRLADLLPLVKV</sequence>
<feature type="region of interest" description="Disordered" evidence="1">
    <location>
        <begin position="15"/>
        <end position="135"/>
    </location>
</feature>
<reference evidence="5" key="1">
    <citation type="submission" date="2015-02" db="EMBL/GenBank/DDBJ databases">
        <title>Draft Genome of Frankia sp. CpI1-S.</title>
        <authorList>
            <person name="Oshone R.T."/>
            <person name="Ngom M."/>
            <person name="Ghodhbane-Gtari F."/>
            <person name="Gtari M."/>
            <person name="Morris K."/>
            <person name="Thomas K."/>
            <person name="Sen A."/>
            <person name="Tisa L.S."/>
        </authorList>
    </citation>
    <scope>NUCLEOTIDE SEQUENCE [LARGE SCALE GENOMIC DNA]</scope>
    <source>
        <strain evidence="5">CpI1-S</strain>
    </source>
</reference>
<dbReference type="InterPro" id="IPR051675">
    <property type="entry name" value="Endo/Exo/Phosphatase_dom_1"/>
</dbReference>
<evidence type="ECO:0000313" key="4">
    <source>
        <dbReference type="EMBL" id="KJE25582.1"/>
    </source>
</evidence>
<feature type="compositionally biased region" description="Low complexity" evidence="1">
    <location>
        <begin position="125"/>
        <end position="135"/>
    </location>
</feature>
<dbReference type="PATRIC" id="fig|1502723.3.peg.218"/>
<dbReference type="Gene3D" id="1.10.150.320">
    <property type="entry name" value="Photosystem II 12 kDa extrinsic protein"/>
    <property type="match status" value="1"/>
</dbReference>
<evidence type="ECO:0000256" key="1">
    <source>
        <dbReference type="SAM" id="MobiDB-lite"/>
    </source>
</evidence>
<dbReference type="SUPFAM" id="SSF47781">
    <property type="entry name" value="RuvA domain 2-like"/>
    <property type="match status" value="1"/>
</dbReference>
<feature type="compositionally biased region" description="Basic and acidic residues" evidence="1">
    <location>
        <begin position="77"/>
        <end position="87"/>
    </location>
</feature>
<dbReference type="Proteomes" id="UP000032545">
    <property type="component" value="Unassembled WGS sequence"/>
</dbReference>
<protein>
    <submittedName>
        <fullName evidence="4">DNA uptake protein</fullName>
    </submittedName>
</protein>
<feature type="compositionally biased region" description="Pro residues" evidence="1">
    <location>
        <begin position="33"/>
        <end position="51"/>
    </location>
</feature>
<accession>A0A0D8BQB0</accession>
<dbReference type="PANTHER" id="PTHR21180">
    <property type="entry name" value="ENDONUCLEASE/EXONUCLEASE/PHOSPHATASE FAMILY DOMAIN-CONTAINING PROTEIN 1"/>
    <property type="match status" value="1"/>
</dbReference>
<comment type="caution">
    <text evidence="4">The sequence shown here is derived from an EMBL/GenBank/DDBJ whole genome shotgun (WGS) entry which is preliminary data.</text>
</comment>
<dbReference type="EMBL" id="JYFN01000001">
    <property type="protein sequence ID" value="KJE25582.1"/>
    <property type="molecule type" value="Genomic_DNA"/>
</dbReference>
<keyword evidence="2" id="KW-1133">Transmembrane helix</keyword>
<dbReference type="InterPro" id="IPR019554">
    <property type="entry name" value="Soluble_ligand-bd"/>
</dbReference>
<evidence type="ECO:0000259" key="3">
    <source>
        <dbReference type="Pfam" id="PF10531"/>
    </source>
</evidence>
<dbReference type="Pfam" id="PF10531">
    <property type="entry name" value="SLBB"/>
    <property type="match status" value="1"/>
</dbReference>
<dbReference type="InterPro" id="IPR010994">
    <property type="entry name" value="RuvA_2-like"/>
</dbReference>
<gene>
    <name evidence="4" type="ORF">FF36_00198</name>
</gene>
<proteinExistence type="predicted"/>
<keyword evidence="5" id="KW-1185">Reference proteome</keyword>
<reference evidence="4 5" key="2">
    <citation type="journal article" date="2016" name="Genome Announc.">
        <title>Permanent Draft Genome Sequences for Two Variants of Frankia sp. Strain CpI1, the First Frankia Strain Isolated from Root Nodules of Comptonia peregrina.</title>
        <authorList>
            <person name="Oshone R."/>
            <person name="Hurst S.G.IV."/>
            <person name="Abebe-Akele F."/>
            <person name="Simpson S."/>
            <person name="Morris K."/>
            <person name="Thomas W.K."/>
            <person name="Tisa L.S."/>
        </authorList>
    </citation>
    <scope>NUCLEOTIDE SEQUENCE [LARGE SCALE GENOMIC DNA]</scope>
    <source>
        <strain evidence="5">CpI1-S</strain>
    </source>
</reference>
<keyword evidence="2" id="KW-0472">Membrane</keyword>
<feature type="compositionally biased region" description="Gly residues" evidence="1">
    <location>
        <begin position="336"/>
        <end position="349"/>
    </location>
</feature>
<dbReference type="GO" id="GO:0015628">
    <property type="term" value="P:protein secretion by the type II secretion system"/>
    <property type="evidence" value="ECO:0007669"/>
    <property type="project" value="TreeGrafter"/>
</dbReference>
<feature type="region of interest" description="Disordered" evidence="1">
    <location>
        <begin position="316"/>
        <end position="366"/>
    </location>
</feature>
<dbReference type="Pfam" id="PF12836">
    <property type="entry name" value="HHH_3"/>
    <property type="match status" value="1"/>
</dbReference>
<dbReference type="AlphaFoldDB" id="A0A0D8BQB0"/>
<keyword evidence="2" id="KW-0812">Transmembrane</keyword>
<dbReference type="Gene3D" id="3.10.560.10">
    <property type="entry name" value="Outer membrane lipoprotein wza domain like"/>
    <property type="match status" value="1"/>
</dbReference>
<organism evidence="4 5">
    <name type="scientific">Frankia torreyi</name>
    <dbReference type="NCBI Taxonomy" id="1856"/>
    <lineage>
        <taxon>Bacteria</taxon>
        <taxon>Bacillati</taxon>
        <taxon>Actinomycetota</taxon>
        <taxon>Actinomycetes</taxon>
        <taxon>Frankiales</taxon>
        <taxon>Frankiaceae</taxon>
        <taxon>Frankia</taxon>
    </lineage>
</organism>
<feature type="compositionally biased region" description="Basic and acidic residues" evidence="1">
    <location>
        <begin position="105"/>
        <end position="124"/>
    </location>
</feature>
<name>A0A0D8BQB0_9ACTN</name>